<keyword evidence="1" id="KW-1133">Transmembrane helix</keyword>
<accession>A0A6B3SQH4</accession>
<keyword evidence="1" id="KW-0812">Transmembrane</keyword>
<reference evidence="2 3" key="1">
    <citation type="submission" date="2020-02" db="EMBL/GenBank/DDBJ databases">
        <authorList>
            <person name="Kim M.K."/>
        </authorList>
    </citation>
    <scope>NUCLEOTIDE SEQUENCE [LARGE SCALE GENOMIC DNA]</scope>
    <source>
        <strain evidence="2 3">17J57-3</strain>
    </source>
</reference>
<organism evidence="2 3">
    <name type="scientific">Noviherbaspirillum galbum</name>
    <dbReference type="NCBI Taxonomy" id="2709383"/>
    <lineage>
        <taxon>Bacteria</taxon>
        <taxon>Pseudomonadati</taxon>
        <taxon>Pseudomonadota</taxon>
        <taxon>Betaproteobacteria</taxon>
        <taxon>Burkholderiales</taxon>
        <taxon>Oxalobacteraceae</taxon>
        <taxon>Noviherbaspirillum</taxon>
    </lineage>
</organism>
<dbReference type="AlphaFoldDB" id="A0A6B3SQH4"/>
<keyword evidence="3" id="KW-1185">Reference proteome</keyword>
<evidence type="ECO:0000313" key="3">
    <source>
        <dbReference type="Proteomes" id="UP000482155"/>
    </source>
</evidence>
<keyword evidence="1" id="KW-0472">Membrane</keyword>
<feature type="transmembrane region" description="Helical" evidence="1">
    <location>
        <begin position="12"/>
        <end position="34"/>
    </location>
</feature>
<dbReference type="EMBL" id="JAAIVB010000055">
    <property type="protein sequence ID" value="NEX62768.1"/>
    <property type="molecule type" value="Genomic_DNA"/>
</dbReference>
<comment type="caution">
    <text evidence="2">The sequence shown here is derived from an EMBL/GenBank/DDBJ whole genome shotgun (WGS) entry which is preliminary data.</text>
</comment>
<dbReference type="RefSeq" id="WP_163965610.1">
    <property type="nucleotide sequence ID" value="NZ_JAAIVB010000055.1"/>
</dbReference>
<dbReference type="InterPro" id="IPR032314">
    <property type="entry name" value="DUF4845"/>
</dbReference>
<gene>
    <name evidence="2" type="ORF">G3574_16900</name>
</gene>
<evidence type="ECO:0000313" key="2">
    <source>
        <dbReference type="EMBL" id="NEX62768.1"/>
    </source>
</evidence>
<sequence length="123" mass="13307">MQRHPESQGRQRGLSLVGFLFVMAIVAVLAVIGLKVVPTVTEFMAVKKAINQAAATGNTAAEIQTSFDRQRETTYIDSVTGKDLDIKKNADGKYDVSVAYQKKIPLFGPASLVLDYEASSTAK</sequence>
<protein>
    <submittedName>
        <fullName evidence="2">DUF4845 domain-containing protein</fullName>
    </submittedName>
</protein>
<name>A0A6B3SQH4_9BURK</name>
<proteinExistence type="predicted"/>
<dbReference type="Proteomes" id="UP000482155">
    <property type="component" value="Unassembled WGS sequence"/>
</dbReference>
<evidence type="ECO:0000256" key="1">
    <source>
        <dbReference type="SAM" id="Phobius"/>
    </source>
</evidence>
<dbReference type="Pfam" id="PF16137">
    <property type="entry name" value="DUF4845"/>
    <property type="match status" value="1"/>
</dbReference>